<protein>
    <submittedName>
        <fullName evidence="1">Uncharacterized protein</fullName>
    </submittedName>
</protein>
<gene>
    <name evidence="1" type="ORF">CCAS_08410</name>
</gene>
<proteinExistence type="predicted"/>
<dbReference type="Proteomes" id="UP000004840">
    <property type="component" value="Unassembled WGS sequence"/>
</dbReference>
<organism evidence="1 2">
    <name type="scientific">Corynebacterium casei UCMA 3821</name>
    <dbReference type="NCBI Taxonomy" id="1110505"/>
    <lineage>
        <taxon>Bacteria</taxon>
        <taxon>Bacillati</taxon>
        <taxon>Actinomycetota</taxon>
        <taxon>Actinomycetes</taxon>
        <taxon>Mycobacteriales</taxon>
        <taxon>Corynebacteriaceae</taxon>
        <taxon>Corynebacterium</taxon>
    </lineage>
</organism>
<sequence>MVDYLANTAIASNSVELYQVCWRLSVLQADVAIGAPHGDNSEALD</sequence>
<dbReference type="RefSeq" id="WP_006822667.1">
    <property type="nucleotide sequence ID" value="NZ_CAFW01000078.1"/>
</dbReference>
<dbReference type="AlphaFoldDB" id="G7HYC6"/>
<reference evidence="1 2" key="1">
    <citation type="journal article" date="2012" name="J. Bacteriol.">
        <title>Genome Sequence of Corynebacterium casei UCMA 3821, Isolated from a Smear-Ripened Cheese.</title>
        <authorList>
            <person name="Monnet C."/>
            <person name="Loux V."/>
            <person name="Bento P."/>
            <person name="Gibrat J.F."/>
            <person name="Straub C."/>
            <person name="Bonnarme P."/>
            <person name="Landaud S."/>
            <person name="Irlinger F."/>
        </authorList>
    </citation>
    <scope>NUCLEOTIDE SEQUENCE [LARGE SCALE GENOMIC DNA]</scope>
    <source>
        <strain evidence="1 2">UCMA 3821</strain>
    </source>
</reference>
<name>G7HYC6_9CORY</name>
<evidence type="ECO:0000313" key="2">
    <source>
        <dbReference type="Proteomes" id="UP000004840"/>
    </source>
</evidence>
<evidence type="ECO:0000313" key="1">
    <source>
        <dbReference type="EMBL" id="CCE55191.1"/>
    </source>
</evidence>
<dbReference type="EMBL" id="CAFW01000078">
    <property type="protein sequence ID" value="CCE55191.1"/>
    <property type="molecule type" value="Genomic_DNA"/>
</dbReference>
<accession>G7HYC6</accession>